<sequence>MMATRKTRRMQMLIFGAVLLAAAAGLVSFAFRDTIVFFFSPTELMAEARRPDQLLRVGGLVVADSIQRGQGETVSFDVTDGNGTLTVAFTGVLPDLFREGQGVVAEGYLRNGRFEAVEVLAKHDENYMPKEVADALKEQGHWQDGEPAATGTGGS</sequence>
<dbReference type="NCBIfam" id="NF009731">
    <property type="entry name" value="PRK13254.1-5"/>
    <property type="match status" value="1"/>
</dbReference>
<feature type="topological domain" description="Cytoplasmic" evidence="10">
    <location>
        <begin position="1"/>
        <end position="9"/>
    </location>
</feature>
<feature type="topological domain" description="Extracellular" evidence="10">
    <location>
        <begin position="31"/>
        <end position="155"/>
    </location>
</feature>
<evidence type="ECO:0000256" key="11">
    <source>
        <dbReference type="PIRSR" id="PIRSR604329-50"/>
    </source>
</evidence>
<feature type="binding site" description="covalent" evidence="10 11">
    <location>
        <position position="123"/>
    </location>
    <ligand>
        <name>heme</name>
        <dbReference type="ChEBI" id="CHEBI:30413"/>
    </ligand>
</feature>
<evidence type="ECO:0000256" key="2">
    <source>
        <dbReference type="ARBA" id="ARBA00022617"/>
    </source>
</evidence>
<dbReference type="GO" id="GO:0017003">
    <property type="term" value="P:protein-heme linkage"/>
    <property type="evidence" value="ECO:0007669"/>
    <property type="project" value="UniProtKB-UniRule"/>
</dbReference>
<dbReference type="EMBL" id="JAEHHL010000002">
    <property type="protein sequence ID" value="MBK0398971.1"/>
    <property type="molecule type" value="Genomic_DNA"/>
</dbReference>
<evidence type="ECO:0000256" key="4">
    <source>
        <dbReference type="ARBA" id="ARBA00022723"/>
    </source>
</evidence>
<evidence type="ECO:0000256" key="7">
    <source>
        <dbReference type="ARBA" id="ARBA00022989"/>
    </source>
</evidence>
<evidence type="ECO:0000256" key="8">
    <source>
        <dbReference type="ARBA" id="ARBA00023004"/>
    </source>
</evidence>
<gene>
    <name evidence="10 12" type="primary">ccmE</name>
    <name evidence="10" type="synonym">cycJ</name>
    <name evidence="12" type="ORF">H0I76_07200</name>
</gene>
<evidence type="ECO:0000313" key="12">
    <source>
        <dbReference type="EMBL" id="MBK0398971.1"/>
    </source>
</evidence>
<evidence type="ECO:0000256" key="1">
    <source>
        <dbReference type="ARBA" id="ARBA00004370"/>
    </source>
</evidence>
<accession>A0A8J7SDP9</accession>
<keyword evidence="10" id="KW-1003">Cell membrane</keyword>
<keyword evidence="5 10" id="KW-0201">Cytochrome c-type biogenesis</keyword>
<dbReference type="Gene3D" id="2.40.50.140">
    <property type="entry name" value="Nucleic acid-binding proteins"/>
    <property type="match status" value="1"/>
</dbReference>
<evidence type="ECO:0000256" key="9">
    <source>
        <dbReference type="ARBA" id="ARBA00023136"/>
    </source>
</evidence>
<keyword evidence="7 10" id="KW-1133">Transmembrane helix</keyword>
<dbReference type="HAMAP" id="MF_01959">
    <property type="entry name" value="CcmE"/>
    <property type="match status" value="1"/>
</dbReference>
<name>A0A8J7SDP9_9RHOB</name>
<evidence type="ECO:0000256" key="6">
    <source>
        <dbReference type="ARBA" id="ARBA00022968"/>
    </source>
</evidence>
<dbReference type="Pfam" id="PF03100">
    <property type="entry name" value="CcmE"/>
    <property type="match status" value="1"/>
</dbReference>
<organism evidence="12 13">
    <name type="scientific">Thermohalobaculum xanthum</name>
    <dbReference type="NCBI Taxonomy" id="2753746"/>
    <lineage>
        <taxon>Bacteria</taxon>
        <taxon>Pseudomonadati</taxon>
        <taxon>Pseudomonadota</taxon>
        <taxon>Alphaproteobacteria</taxon>
        <taxon>Rhodobacterales</taxon>
        <taxon>Paracoccaceae</taxon>
        <taxon>Thermohalobaculum</taxon>
    </lineage>
</organism>
<comment type="caution">
    <text evidence="12">The sequence shown here is derived from an EMBL/GenBank/DDBJ whole genome shotgun (WGS) entry which is preliminary data.</text>
</comment>
<keyword evidence="2 10" id="KW-0349">Heme</keyword>
<dbReference type="GO" id="GO:0020037">
    <property type="term" value="F:heme binding"/>
    <property type="evidence" value="ECO:0007669"/>
    <property type="project" value="InterPro"/>
</dbReference>
<keyword evidence="6 10" id="KW-0735">Signal-anchor</keyword>
<keyword evidence="8 10" id="KW-0408">Iron</keyword>
<dbReference type="Proteomes" id="UP000655420">
    <property type="component" value="Unassembled WGS sequence"/>
</dbReference>
<reference evidence="12" key="1">
    <citation type="submission" date="2020-12" db="EMBL/GenBank/DDBJ databases">
        <title>Bacterial taxonomy.</title>
        <authorList>
            <person name="Pan X."/>
        </authorList>
    </citation>
    <scope>NUCLEOTIDE SEQUENCE</scope>
    <source>
        <strain evidence="12">M0105</strain>
    </source>
</reference>
<feature type="binding site" description="axial binding residue" evidence="10 11">
    <location>
        <position position="127"/>
    </location>
    <ligand>
        <name>heme</name>
        <dbReference type="ChEBI" id="CHEBI:30413"/>
    </ligand>
    <ligandPart>
        <name>Fe</name>
        <dbReference type="ChEBI" id="CHEBI:18248"/>
    </ligandPart>
</feature>
<keyword evidence="4 10" id="KW-0479">Metal-binding</keyword>
<comment type="similarity">
    <text evidence="10">Belongs to the CcmE/CycJ family.</text>
</comment>
<dbReference type="PANTHER" id="PTHR34128:SF2">
    <property type="entry name" value="CYTOCHROME C-TYPE BIOGENESIS PROTEIN CCME HOMOLOG, MITOCHONDRIAL"/>
    <property type="match status" value="1"/>
</dbReference>
<keyword evidence="3 10" id="KW-0812">Transmembrane</keyword>
<dbReference type="InterPro" id="IPR036127">
    <property type="entry name" value="CcmE-like_sf"/>
</dbReference>
<dbReference type="GO" id="GO:0017004">
    <property type="term" value="P:cytochrome complex assembly"/>
    <property type="evidence" value="ECO:0007669"/>
    <property type="project" value="UniProtKB-KW"/>
</dbReference>
<proteinExistence type="inferred from homology"/>
<evidence type="ECO:0000256" key="3">
    <source>
        <dbReference type="ARBA" id="ARBA00022692"/>
    </source>
</evidence>
<protein>
    <recommendedName>
        <fullName evidence="10">Cytochrome c-type biogenesis protein CcmE</fullName>
    </recommendedName>
    <alternativeName>
        <fullName evidence="10">Cytochrome c maturation protein E</fullName>
    </alternativeName>
    <alternativeName>
        <fullName evidence="10">Heme chaperone CcmE</fullName>
    </alternativeName>
</protein>
<keyword evidence="9 10" id="KW-0472">Membrane</keyword>
<dbReference type="InterPro" id="IPR012340">
    <property type="entry name" value="NA-bd_OB-fold"/>
</dbReference>
<comment type="function">
    <text evidence="10">Heme chaperone required for the biogenesis of c-type cytochromes. Transiently binds heme delivered by CcmC and transfers the heme to apo-cytochromes in a process facilitated by CcmF and CcmH.</text>
</comment>
<dbReference type="AlphaFoldDB" id="A0A8J7SDP9"/>
<evidence type="ECO:0000256" key="10">
    <source>
        <dbReference type="HAMAP-Rule" id="MF_01959"/>
    </source>
</evidence>
<evidence type="ECO:0000256" key="5">
    <source>
        <dbReference type="ARBA" id="ARBA00022748"/>
    </source>
</evidence>
<keyword evidence="13" id="KW-1185">Reference proteome</keyword>
<comment type="subcellular location">
    <subcellularLocation>
        <location evidence="10">Cell membrane</location>
        <topology evidence="10">Single-pass type II membrane protein</topology>
    </subcellularLocation>
    <subcellularLocation>
        <location evidence="1">Membrane</location>
    </subcellularLocation>
</comment>
<evidence type="ECO:0000313" key="13">
    <source>
        <dbReference type="Proteomes" id="UP000655420"/>
    </source>
</evidence>
<dbReference type="SUPFAM" id="SSF82093">
    <property type="entry name" value="Heme chaperone CcmE"/>
    <property type="match status" value="1"/>
</dbReference>
<dbReference type="NCBIfam" id="NF009727">
    <property type="entry name" value="PRK13254.1-1"/>
    <property type="match status" value="1"/>
</dbReference>
<dbReference type="GO" id="GO:0046872">
    <property type="term" value="F:metal ion binding"/>
    <property type="evidence" value="ECO:0007669"/>
    <property type="project" value="UniProtKB-KW"/>
</dbReference>
<dbReference type="PANTHER" id="PTHR34128">
    <property type="entry name" value="CYTOCHROME C-TYPE BIOGENESIS PROTEIN CCME HOMOLOG, MITOCHONDRIAL"/>
    <property type="match status" value="1"/>
</dbReference>
<dbReference type="InterPro" id="IPR004329">
    <property type="entry name" value="CcmE"/>
</dbReference>
<dbReference type="GO" id="GO:0005886">
    <property type="term" value="C:plasma membrane"/>
    <property type="evidence" value="ECO:0007669"/>
    <property type="project" value="UniProtKB-SubCell"/>
</dbReference>